<organism evidence="2 3">
    <name type="scientific">Papaver somniferum</name>
    <name type="common">Opium poppy</name>
    <dbReference type="NCBI Taxonomy" id="3469"/>
    <lineage>
        <taxon>Eukaryota</taxon>
        <taxon>Viridiplantae</taxon>
        <taxon>Streptophyta</taxon>
        <taxon>Embryophyta</taxon>
        <taxon>Tracheophyta</taxon>
        <taxon>Spermatophyta</taxon>
        <taxon>Magnoliopsida</taxon>
        <taxon>Ranunculales</taxon>
        <taxon>Papaveraceae</taxon>
        <taxon>Papaveroideae</taxon>
        <taxon>Papaver</taxon>
    </lineage>
</organism>
<name>A0A4Y7IPQ9_PAPSO</name>
<dbReference type="PANTHER" id="PTHR12630">
    <property type="entry name" value="N-LINKED OLIGOSACCHARIDE PROCESSING"/>
    <property type="match status" value="1"/>
</dbReference>
<evidence type="ECO:0000313" key="2">
    <source>
        <dbReference type="EMBL" id="RZC50874.1"/>
    </source>
</evidence>
<dbReference type="AlphaFoldDB" id="A0A4Y7IPQ9"/>
<reference evidence="2 3" key="1">
    <citation type="journal article" date="2018" name="Science">
        <title>The opium poppy genome and morphinan production.</title>
        <authorList>
            <person name="Guo L."/>
            <person name="Winzer T."/>
            <person name="Yang X."/>
            <person name="Li Y."/>
            <person name="Ning Z."/>
            <person name="He Z."/>
            <person name="Teodor R."/>
            <person name="Lu Y."/>
            <person name="Bowser T.A."/>
            <person name="Graham I.A."/>
            <person name="Ye K."/>
        </authorList>
    </citation>
    <scope>NUCLEOTIDE SEQUENCE [LARGE SCALE GENOMIC DNA]</scope>
    <source>
        <strain evidence="3">cv. HN1</strain>
        <tissue evidence="2">Leaves</tissue>
    </source>
</reference>
<gene>
    <name evidence="2" type="ORF">C5167_019294</name>
</gene>
<dbReference type="EMBL" id="CM010716">
    <property type="protein sequence ID" value="RZC50874.1"/>
    <property type="molecule type" value="Genomic_DNA"/>
</dbReference>
<dbReference type="STRING" id="3469.A0A4Y7IPQ9"/>
<protein>
    <recommendedName>
        <fullName evidence="4">Glucosidase II beta subunit N-terminal domain-containing protein</fullName>
    </recommendedName>
</protein>
<evidence type="ECO:0008006" key="4">
    <source>
        <dbReference type="Google" id="ProtNLM"/>
    </source>
</evidence>
<dbReference type="PANTHER" id="PTHR12630:SF17">
    <property type="entry name" value="EXPRESSED PROTEIN"/>
    <property type="match status" value="1"/>
</dbReference>
<keyword evidence="3" id="KW-1185">Reference proteome</keyword>
<evidence type="ECO:0000256" key="1">
    <source>
        <dbReference type="SAM" id="SignalP"/>
    </source>
</evidence>
<dbReference type="Proteomes" id="UP000316621">
    <property type="component" value="Chromosome 2"/>
</dbReference>
<dbReference type="InterPro" id="IPR039794">
    <property type="entry name" value="Gtb1-like"/>
</dbReference>
<accession>A0A4Y7IPQ9</accession>
<dbReference type="GO" id="GO:0017177">
    <property type="term" value="C:glucosidase II complex"/>
    <property type="evidence" value="ECO:0007669"/>
    <property type="project" value="TreeGrafter"/>
</dbReference>
<proteinExistence type="predicted"/>
<feature type="chain" id="PRO_5021367595" description="Glucosidase II beta subunit N-terminal domain-containing protein" evidence="1">
    <location>
        <begin position="22"/>
        <end position="101"/>
    </location>
</feature>
<dbReference type="GO" id="GO:0006491">
    <property type="term" value="P:N-glycan processing"/>
    <property type="evidence" value="ECO:0007669"/>
    <property type="project" value="TreeGrafter"/>
</dbReference>
<dbReference type="Gramene" id="RZC50874">
    <property type="protein sequence ID" value="RZC50874"/>
    <property type="gene ID" value="C5167_019294"/>
</dbReference>
<keyword evidence="1" id="KW-0732">Signal</keyword>
<sequence>MEMVLIFIPLLIISFFQSSSPSILPKSPYLGIHPEDEKYYFESQLIQCKDGSKSFTRDRLNDGFCDCVDGTDEPGNITPNPNVFLSSPLLSLLQEKYCHFF</sequence>
<feature type="signal peptide" evidence="1">
    <location>
        <begin position="1"/>
        <end position="21"/>
    </location>
</feature>
<evidence type="ECO:0000313" key="3">
    <source>
        <dbReference type="Proteomes" id="UP000316621"/>
    </source>
</evidence>